<dbReference type="AlphaFoldDB" id="A0A4R8PP80"/>
<dbReference type="EMBL" id="QAPG01010709">
    <property type="protein sequence ID" value="TDZ13986.1"/>
    <property type="molecule type" value="Genomic_DNA"/>
</dbReference>
<evidence type="ECO:0000313" key="2">
    <source>
        <dbReference type="EMBL" id="TDZ13986.1"/>
    </source>
</evidence>
<gene>
    <name evidence="2" type="ORF">C8035_v002969</name>
</gene>
<reference evidence="2 3" key="1">
    <citation type="submission" date="2018-11" db="EMBL/GenBank/DDBJ databases">
        <title>Genome sequence and assembly of Colletotrichum spinosum.</title>
        <authorList>
            <person name="Gan P."/>
            <person name="Shirasu K."/>
        </authorList>
    </citation>
    <scope>NUCLEOTIDE SEQUENCE [LARGE SCALE GENOMIC DNA]</scope>
    <source>
        <strain evidence="2 3">CBS 515.97</strain>
    </source>
</reference>
<accession>A0A4R8PP80</accession>
<evidence type="ECO:0000256" key="1">
    <source>
        <dbReference type="SAM" id="SignalP"/>
    </source>
</evidence>
<comment type="caution">
    <text evidence="2">The sequence shown here is derived from an EMBL/GenBank/DDBJ whole genome shotgun (WGS) entry which is preliminary data.</text>
</comment>
<dbReference type="Proteomes" id="UP000295083">
    <property type="component" value="Unassembled WGS sequence"/>
</dbReference>
<keyword evidence="3" id="KW-1185">Reference proteome</keyword>
<name>A0A4R8PP80_9PEZI</name>
<protein>
    <submittedName>
        <fullName evidence="2">Uncharacterized protein</fullName>
    </submittedName>
</protein>
<feature type="chain" id="PRO_5020204093" evidence="1">
    <location>
        <begin position="21"/>
        <end position="62"/>
    </location>
</feature>
<proteinExistence type="predicted"/>
<organism evidence="2 3">
    <name type="scientific">Colletotrichum spinosum</name>
    <dbReference type="NCBI Taxonomy" id="1347390"/>
    <lineage>
        <taxon>Eukaryota</taxon>
        <taxon>Fungi</taxon>
        <taxon>Dikarya</taxon>
        <taxon>Ascomycota</taxon>
        <taxon>Pezizomycotina</taxon>
        <taxon>Sordariomycetes</taxon>
        <taxon>Hypocreomycetidae</taxon>
        <taxon>Glomerellales</taxon>
        <taxon>Glomerellaceae</taxon>
        <taxon>Colletotrichum</taxon>
        <taxon>Colletotrichum orbiculare species complex</taxon>
    </lineage>
</organism>
<keyword evidence="1" id="KW-0732">Signal</keyword>
<feature type="signal peptide" evidence="1">
    <location>
        <begin position="1"/>
        <end position="20"/>
    </location>
</feature>
<sequence>MQIFNIAVALTVALVAPAMAGQCYIGGVCKEGIDVYPCKTGNCHQKIGASCTVSGGSATCPA</sequence>
<evidence type="ECO:0000313" key="3">
    <source>
        <dbReference type="Proteomes" id="UP000295083"/>
    </source>
</evidence>